<keyword evidence="3" id="KW-1185">Reference proteome</keyword>
<protein>
    <recommendedName>
        <fullName evidence="4">Integral membrane protein</fullName>
    </recommendedName>
</protein>
<gene>
    <name evidence="2" type="ORF">GCM10022226_04500</name>
</gene>
<reference evidence="3" key="1">
    <citation type="journal article" date="2019" name="Int. J. Syst. Evol. Microbiol.">
        <title>The Global Catalogue of Microorganisms (GCM) 10K type strain sequencing project: providing services to taxonomists for standard genome sequencing and annotation.</title>
        <authorList>
            <consortium name="The Broad Institute Genomics Platform"/>
            <consortium name="The Broad Institute Genome Sequencing Center for Infectious Disease"/>
            <person name="Wu L."/>
            <person name="Ma J."/>
        </authorList>
    </citation>
    <scope>NUCLEOTIDE SEQUENCE [LARGE SCALE GENOMIC DNA]</scope>
    <source>
        <strain evidence="3">JCM 16908</strain>
    </source>
</reference>
<accession>A0ABP7HHA0</accession>
<feature type="transmembrane region" description="Helical" evidence="1">
    <location>
        <begin position="82"/>
        <end position="102"/>
    </location>
</feature>
<sequence length="103" mass="10988">MPRALGPTEREPFRLTLNSDGRKHTRENTLTLIALVCGLVAFVSGFVVSAHMIASWAGVVGFIVGMYSQYVSATTAERSVNIVAIVMSFVGVATGIYHGGFIP</sequence>
<feature type="transmembrane region" description="Helical" evidence="1">
    <location>
        <begin position="53"/>
        <end position="70"/>
    </location>
</feature>
<feature type="transmembrane region" description="Helical" evidence="1">
    <location>
        <begin position="29"/>
        <end position="47"/>
    </location>
</feature>
<evidence type="ECO:0000256" key="1">
    <source>
        <dbReference type="SAM" id="Phobius"/>
    </source>
</evidence>
<evidence type="ECO:0000313" key="2">
    <source>
        <dbReference type="EMBL" id="GAA3788926.1"/>
    </source>
</evidence>
<keyword evidence="1" id="KW-0472">Membrane</keyword>
<keyword evidence="1" id="KW-1133">Transmembrane helix</keyword>
<evidence type="ECO:0008006" key="4">
    <source>
        <dbReference type="Google" id="ProtNLM"/>
    </source>
</evidence>
<name>A0ABP7HHA0_9ACTN</name>
<dbReference type="RefSeq" id="WP_344933539.1">
    <property type="nucleotide sequence ID" value="NZ_BAAAZR010000001.1"/>
</dbReference>
<dbReference type="Proteomes" id="UP001500888">
    <property type="component" value="Unassembled WGS sequence"/>
</dbReference>
<proteinExistence type="predicted"/>
<organism evidence="2 3">
    <name type="scientific">Sphaerisporangium flaviroseum</name>
    <dbReference type="NCBI Taxonomy" id="509199"/>
    <lineage>
        <taxon>Bacteria</taxon>
        <taxon>Bacillati</taxon>
        <taxon>Actinomycetota</taxon>
        <taxon>Actinomycetes</taxon>
        <taxon>Streptosporangiales</taxon>
        <taxon>Streptosporangiaceae</taxon>
        <taxon>Sphaerisporangium</taxon>
    </lineage>
</organism>
<comment type="caution">
    <text evidence="2">The sequence shown here is derived from an EMBL/GenBank/DDBJ whole genome shotgun (WGS) entry which is preliminary data.</text>
</comment>
<dbReference type="EMBL" id="BAAAZR010000001">
    <property type="protein sequence ID" value="GAA3788926.1"/>
    <property type="molecule type" value="Genomic_DNA"/>
</dbReference>
<evidence type="ECO:0000313" key="3">
    <source>
        <dbReference type="Proteomes" id="UP001500888"/>
    </source>
</evidence>
<keyword evidence="1" id="KW-0812">Transmembrane</keyword>